<dbReference type="EMBL" id="AQHW01000015">
    <property type="protein sequence ID" value="KKB54973.1"/>
    <property type="molecule type" value="Genomic_DNA"/>
</dbReference>
<dbReference type="PATRIC" id="fig|1203610.3.peg.2491"/>
<dbReference type="STRING" id="1203610.HMPREF1536_02426"/>
<comment type="caution">
    <text evidence="1">The sequence shown here is derived from an EMBL/GenBank/DDBJ whole genome shotgun (WGS) entry which is preliminary data.</text>
</comment>
<dbReference type="AlphaFoldDB" id="A0A0F5JB66"/>
<keyword evidence="2" id="KW-1185">Reference proteome</keyword>
<gene>
    <name evidence="1" type="ORF">HMPREF1536_02426</name>
</gene>
<sequence>MGVRWRLPHSFLCLMKTDFSEQVDKLRKEITAAIKAVLEEYGKTEMEFPDTVDAVYVIWFDHDGDPYECLVRRIQFFGEELHLVVEDKHTHELYEIDGPFELGARCINWLDEILRTTVQLLSDSNTKTK</sequence>
<evidence type="ECO:0000313" key="2">
    <source>
        <dbReference type="Proteomes" id="UP000033035"/>
    </source>
</evidence>
<dbReference type="HOGENOM" id="CLU_159973_0_0_10"/>
<accession>A0A0F5JB66</accession>
<evidence type="ECO:0000313" key="1">
    <source>
        <dbReference type="EMBL" id="KKB54973.1"/>
    </source>
</evidence>
<reference evidence="1 2" key="1">
    <citation type="submission" date="2013-04" db="EMBL/GenBank/DDBJ databases">
        <title>The Genome Sequence of Parabacteroides gordonii DSM 23371.</title>
        <authorList>
            <consortium name="The Broad Institute Genomics Platform"/>
            <person name="Earl A."/>
            <person name="Ward D."/>
            <person name="Feldgarden M."/>
            <person name="Gevers D."/>
            <person name="Martens E."/>
            <person name="Sakamoto M."/>
            <person name="Benno Y."/>
            <person name="Suzuki N."/>
            <person name="Matsunaga N."/>
            <person name="Koshihara K."/>
            <person name="Seki M."/>
            <person name="Komiya H."/>
            <person name="Walker B."/>
            <person name="Young S."/>
            <person name="Zeng Q."/>
            <person name="Gargeya S."/>
            <person name="Fitzgerald M."/>
            <person name="Haas B."/>
            <person name="Abouelleil A."/>
            <person name="Allen A.W."/>
            <person name="Alvarado L."/>
            <person name="Arachchi H.M."/>
            <person name="Berlin A.M."/>
            <person name="Chapman S.B."/>
            <person name="Gainer-Dewar J."/>
            <person name="Goldberg J."/>
            <person name="Griggs A."/>
            <person name="Gujja S."/>
            <person name="Hansen M."/>
            <person name="Howarth C."/>
            <person name="Imamovic A."/>
            <person name="Ireland A."/>
            <person name="Larimer J."/>
            <person name="McCowan C."/>
            <person name="Murphy C."/>
            <person name="Pearson M."/>
            <person name="Poon T.W."/>
            <person name="Priest M."/>
            <person name="Roberts A."/>
            <person name="Saif S."/>
            <person name="Shea T."/>
            <person name="Sisk P."/>
            <person name="Sykes S."/>
            <person name="Wortman J."/>
            <person name="Nusbaum C."/>
            <person name="Birren B."/>
        </authorList>
    </citation>
    <scope>NUCLEOTIDE SEQUENCE [LARGE SCALE GENOMIC DNA]</scope>
    <source>
        <strain evidence="1 2">MS-1</strain>
    </source>
</reference>
<protein>
    <submittedName>
        <fullName evidence="1">Uncharacterized protein</fullName>
    </submittedName>
</protein>
<dbReference type="Proteomes" id="UP000033035">
    <property type="component" value="Unassembled WGS sequence"/>
</dbReference>
<name>A0A0F5JB66_9BACT</name>
<organism evidence="1 2">
    <name type="scientific">Parabacteroides gordonii MS-1 = DSM 23371</name>
    <dbReference type="NCBI Taxonomy" id="1203610"/>
    <lineage>
        <taxon>Bacteria</taxon>
        <taxon>Pseudomonadati</taxon>
        <taxon>Bacteroidota</taxon>
        <taxon>Bacteroidia</taxon>
        <taxon>Bacteroidales</taxon>
        <taxon>Tannerellaceae</taxon>
        <taxon>Parabacteroides</taxon>
    </lineage>
</organism>
<proteinExistence type="predicted"/>